<evidence type="ECO:0000313" key="2">
    <source>
        <dbReference type="Proteomes" id="UP000028045"/>
    </source>
</evidence>
<sequence length="30" mass="3265">MHQGFSRVLGLPCGCLIRTAVTITIVYAPF</sequence>
<dbReference type="AlphaFoldDB" id="A0A084B4W0"/>
<gene>
    <name evidence="1" type="ORF">S7711_10281</name>
</gene>
<accession>A0A084B4W0</accession>
<keyword evidence="2" id="KW-1185">Reference proteome</keyword>
<dbReference type="EMBL" id="KL648065">
    <property type="protein sequence ID" value="KEY72589.1"/>
    <property type="molecule type" value="Genomic_DNA"/>
</dbReference>
<dbReference type="Proteomes" id="UP000028045">
    <property type="component" value="Unassembled WGS sequence"/>
</dbReference>
<name>A0A084B4W0_STACB</name>
<protein>
    <submittedName>
        <fullName evidence="1">Uncharacterized protein</fullName>
    </submittedName>
</protein>
<organism evidence="1 2">
    <name type="scientific">Stachybotrys chartarum (strain CBS 109288 / IBT 7711)</name>
    <name type="common">Toxic black mold</name>
    <name type="synonym">Stilbospora chartarum</name>
    <dbReference type="NCBI Taxonomy" id="1280523"/>
    <lineage>
        <taxon>Eukaryota</taxon>
        <taxon>Fungi</taxon>
        <taxon>Dikarya</taxon>
        <taxon>Ascomycota</taxon>
        <taxon>Pezizomycotina</taxon>
        <taxon>Sordariomycetes</taxon>
        <taxon>Hypocreomycetidae</taxon>
        <taxon>Hypocreales</taxon>
        <taxon>Stachybotryaceae</taxon>
        <taxon>Stachybotrys</taxon>
    </lineage>
</organism>
<proteinExistence type="predicted"/>
<evidence type="ECO:0000313" key="1">
    <source>
        <dbReference type="EMBL" id="KEY72589.1"/>
    </source>
</evidence>
<reference evidence="1 2" key="1">
    <citation type="journal article" date="2014" name="BMC Genomics">
        <title>Comparative genome sequencing reveals chemotype-specific gene clusters in the toxigenic black mold Stachybotrys.</title>
        <authorList>
            <person name="Semeiks J."/>
            <person name="Borek D."/>
            <person name="Otwinowski Z."/>
            <person name="Grishin N.V."/>
        </authorList>
    </citation>
    <scope>NUCLEOTIDE SEQUENCE [LARGE SCALE GENOMIC DNA]</scope>
    <source>
        <strain evidence="2">CBS 109288 / IBT 7711</strain>
    </source>
</reference>
<dbReference type="HOGENOM" id="CLU_3406588_0_0_1"/>